<evidence type="ECO:0000313" key="2">
    <source>
        <dbReference type="Proteomes" id="UP000198832"/>
    </source>
</evidence>
<sequence>MSPFRGLFTGLLDDAAIFPPGDLPLAQAVPAHLAHRQSGYGDLVGPFVVGAATLDELAGVVDVLRPGSFDIALTVPAPSLTQALDEADRLPALRVVAVEVSVPDGMAPDEAVDLLRRRPVGDGFARSADDVAAVYVELPRDERRAPLLDALASAGYAAKLRTGGLTRDAHPGEDELASAVVAAVRAGVPFKATAGLHHAFRNTDPRTGFEQHGFLNLLVATAAARAGATTCEVARLLAECDPERVLADVREADPSVRASFRSFGTCSITEPVDELGDLGLLRDAAEVRA</sequence>
<organism evidence="1 2">
    <name type="scientific">Nocardioides terrae</name>
    <dbReference type="NCBI Taxonomy" id="574651"/>
    <lineage>
        <taxon>Bacteria</taxon>
        <taxon>Bacillati</taxon>
        <taxon>Actinomycetota</taxon>
        <taxon>Actinomycetes</taxon>
        <taxon>Propionibacteriales</taxon>
        <taxon>Nocardioidaceae</taxon>
        <taxon>Nocardioides</taxon>
    </lineage>
</organism>
<proteinExistence type="predicted"/>
<name>A0A1I1NL71_9ACTN</name>
<accession>A0A1I1NL71</accession>
<dbReference type="AlphaFoldDB" id="A0A1I1NL71"/>
<dbReference type="RefSeq" id="WP_091126423.1">
    <property type="nucleotide sequence ID" value="NZ_FOLB01000018.1"/>
</dbReference>
<dbReference type="EMBL" id="FOLB01000018">
    <property type="protein sequence ID" value="SFC98032.1"/>
    <property type="molecule type" value="Genomic_DNA"/>
</dbReference>
<gene>
    <name evidence="1" type="ORF">SAMN04487968_1188</name>
</gene>
<dbReference type="Proteomes" id="UP000198832">
    <property type="component" value="Unassembled WGS sequence"/>
</dbReference>
<evidence type="ECO:0000313" key="1">
    <source>
        <dbReference type="EMBL" id="SFC98032.1"/>
    </source>
</evidence>
<reference evidence="1 2" key="1">
    <citation type="submission" date="2016-10" db="EMBL/GenBank/DDBJ databases">
        <authorList>
            <person name="de Groot N.N."/>
        </authorList>
    </citation>
    <scope>NUCLEOTIDE SEQUENCE [LARGE SCALE GENOMIC DNA]</scope>
    <source>
        <strain evidence="1 2">CGMCC 1.7056</strain>
    </source>
</reference>
<keyword evidence="2" id="KW-1185">Reference proteome</keyword>
<dbReference type="STRING" id="574651.SAMN04487968_1188"/>
<protein>
    <submittedName>
        <fullName evidence="1">Uncharacterized protein</fullName>
    </submittedName>
</protein>
<dbReference type="OrthoDB" id="9778153at2"/>